<gene>
    <name evidence="3" type="ORF">EIN_406330</name>
</gene>
<evidence type="ECO:0000256" key="1">
    <source>
        <dbReference type="PIRSR" id="PIRSR630564-1"/>
    </source>
</evidence>
<protein>
    <submittedName>
        <fullName evidence="3">Myotubularin, putative</fullName>
    </submittedName>
</protein>
<dbReference type="GO" id="GO:0005737">
    <property type="term" value="C:cytoplasm"/>
    <property type="evidence" value="ECO:0007669"/>
    <property type="project" value="TreeGrafter"/>
</dbReference>
<reference evidence="3 4" key="1">
    <citation type="submission" date="2012-10" db="EMBL/GenBank/DDBJ databases">
        <authorList>
            <person name="Zafar N."/>
            <person name="Inman J."/>
            <person name="Hall N."/>
            <person name="Lorenzi H."/>
            <person name="Caler E."/>
        </authorList>
    </citation>
    <scope>NUCLEOTIDE SEQUENCE [LARGE SCALE GENOMIC DNA]</scope>
    <source>
        <strain evidence="3 4">IP1</strain>
    </source>
</reference>
<dbReference type="InterPro" id="IPR030564">
    <property type="entry name" value="Myotubularin"/>
</dbReference>
<keyword evidence="4" id="KW-1185">Reference proteome</keyword>
<feature type="active site" description="Phosphocysteine intermediate" evidence="1">
    <location>
        <position position="749"/>
    </location>
</feature>
<organism evidence="3 4">
    <name type="scientific">Entamoeba invadens IP1</name>
    <dbReference type="NCBI Taxonomy" id="370355"/>
    <lineage>
        <taxon>Eukaryota</taxon>
        <taxon>Amoebozoa</taxon>
        <taxon>Evosea</taxon>
        <taxon>Archamoebae</taxon>
        <taxon>Mastigamoebida</taxon>
        <taxon>Entamoebidae</taxon>
        <taxon>Entamoeba</taxon>
    </lineage>
</organism>
<evidence type="ECO:0000313" key="4">
    <source>
        <dbReference type="Proteomes" id="UP000014680"/>
    </source>
</evidence>
<dbReference type="OrthoDB" id="24977at2759"/>
<accession>A0A0A1UCZ6</accession>
<dbReference type="KEGG" id="eiv:EIN_406330"/>
<dbReference type="RefSeq" id="XP_004256940.1">
    <property type="nucleotide sequence ID" value="XM_004256892.1"/>
</dbReference>
<dbReference type="InterPro" id="IPR010569">
    <property type="entry name" value="Myotubularin-like_Pase_dom"/>
</dbReference>
<dbReference type="InterPro" id="IPR029021">
    <property type="entry name" value="Prot-tyrosine_phosphatase-like"/>
</dbReference>
<dbReference type="PANTHER" id="PTHR10807">
    <property type="entry name" value="MYOTUBULARIN-RELATED"/>
    <property type="match status" value="1"/>
</dbReference>
<name>A0A0A1UCZ6_ENTIV</name>
<dbReference type="AlphaFoldDB" id="A0A0A1UCZ6"/>
<dbReference type="GeneID" id="14888966"/>
<dbReference type="GO" id="GO:0046856">
    <property type="term" value="P:phosphatidylinositol dephosphorylation"/>
    <property type="evidence" value="ECO:0007669"/>
    <property type="project" value="TreeGrafter"/>
</dbReference>
<dbReference type="CDD" id="cd14507">
    <property type="entry name" value="PTP-MTM-like"/>
    <property type="match status" value="1"/>
</dbReference>
<dbReference type="EMBL" id="KB206537">
    <property type="protein sequence ID" value="ELP90169.1"/>
    <property type="molecule type" value="Genomic_DNA"/>
</dbReference>
<proteinExistence type="predicted"/>
<dbReference type="GO" id="GO:0004438">
    <property type="term" value="F:phosphatidylinositol-3-phosphate phosphatase activity"/>
    <property type="evidence" value="ECO:0007669"/>
    <property type="project" value="TreeGrafter"/>
</dbReference>
<dbReference type="Pfam" id="PF06602">
    <property type="entry name" value="Myotub-related"/>
    <property type="match status" value="1"/>
</dbReference>
<feature type="domain" description="Myotubularin phosphatase" evidence="2">
    <location>
        <begin position="530"/>
        <end position="936"/>
    </location>
</feature>
<dbReference type="PROSITE" id="PS51339">
    <property type="entry name" value="PPASE_MYOTUBULARIN"/>
    <property type="match status" value="1"/>
</dbReference>
<dbReference type="GO" id="GO:0016020">
    <property type="term" value="C:membrane"/>
    <property type="evidence" value="ECO:0007669"/>
    <property type="project" value="TreeGrafter"/>
</dbReference>
<dbReference type="Proteomes" id="UP000014680">
    <property type="component" value="Unassembled WGS sequence"/>
</dbReference>
<evidence type="ECO:0000259" key="2">
    <source>
        <dbReference type="PROSITE" id="PS51339"/>
    </source>
</evidence>
<dbReference type="OMA" id="IMMELIS"/>
<sequence>MLAKSRSTRKAFCLTPQTPLNINDNLPLFKLSQTNFLFDKNVGKFTYNYSEYFNSDKMWYFERVTDENGKTEITEMQFPNLPVSGVMDVLCFPYKNVNKLYLVPSESKTIIIQYDCFAVNIVYNNTTKVSDLVHFFYQILIMMELISDKYTSLGWMNYALEWVDQRKRVKLLRGSSLIWGMLNKKTVLTLRKIMRHGIITEINEEDVIVEEEEIDYVVSNCFTNEVVCIVMIQNQQTFEMIVDKTWTCQELRQRIFIVSDLNDSTLKLYRRKGLYILEEMKEDNSLFEYVENEGVLCVDVMKTSNDVLLVATQISFNSLPTRGTIPVEVFSLNNNSSFIKVDKKEVFKVCLTNTTTVSNVLHSLCIGCDYYAFAHIDGNITVISNCETVLCDSRVEKIGVVRAKTFPYLTSRLKRPKTYKAISLMIPNMEVMLYVEHNILITTYQTLIWKNGAFVRIPHNAVFSCIFCSLDESTDLLYFATKDIKQVLFKMGNSVTPRVLHVYTENKLLFPRTTSEIFAFRGIDITQSVESRIVDPMFDFQRIGVVGDKRFVIAENIFKTFSNDKSSLVFKCESYPEKVLLPFGNYDMGSLTNYRAKGRFPIISWVGPNMQCLARSSQPLVGTFGQNVCDDDIQILESLKNLSPQKTIIVFDARPKLSAKATRIQGGGMETQLSYPFCTFVNLSMDGIKEIKQSFYSLLKVLFFGDKRSYTFVLDINNSKWLQEIDQLISYSIDIAKKLYNGSSILIHCRNGWDITCQLISLVLIMLDPYYRTIEGFLVLIQREWISAGHRFSLRTGCGVTWAIDPLPSLTSAFPNLKRVNQSSFREGLDSINDKATSPIFFQFLEAVHLVLVNGKNNFQFNDKLLIFLADSLYDAKFSWFFENTVQHASLKNTLSLPSYILSNVNDFLNPSFIAITTPYFPSFIMSNVSIWEDYYFRNNDFYAELSQCSSL</sequence>
<dbReference type="PANTHER" id="PTHR10807:SF128">
    <property type="entry name" value="PHOSPHATIDYLINOSITOL-3,5-BISPHOSPHATE 3-PHOSPHATASE"/>
    <property type="match status" value="1"/>
</dbReference>
<evidence type="ECO:0000313" key="3">
    <source>
        <dbReference type="EMBL" id="ELP90169.1"/>
    </source>
</evidence>
<dbReference type="VEuPathDB" id="AmoebaDB:EIN_406330"/>
<dbReference type="SUPFAM" id="SSF52799">
    <property type="entry name" value="(Phosphotyrosine protein) phosphatases II"/>
    <property type="match status" value="1"/>
</dbReference>